<sequence length="339" mass="38139">MERFIRKLFGLTFSALLAVVMLFSSVTVFAEEYDSKYPSENVNIAKTRAEMFLNSVGKPALLEEGILLKNLNGEYEAVSFSMPENGYIIVNIKDLTIPELSFENSNPYDNVKNPIYNGVLSYYSKVGEEFVSLKDNSSVRIEQFENVYSKEEIADKEESIRTLENTLKNQLRHVNIERYINGSLKTWYISGGHCGSIASAICMRYYYDYVSTNYVPSGSIGQNALIALMQQYVGSGGTTYSNLDNGLDNYFNARNVNNSANAITSFSFSRVKTQINRSRPIIIGTTNHPTFGDHWIIGHGYFTSPVDGNYVIVNNGWGNNNVWIEPSTTYLDGTIHFTN</sequence>
<dbReference type="Proteomes" id="UP000284296">
    <property type="component" value="Unassembled WGS sequence"/>
</dbReference>
<feature type="chain" id="PRO_5042682942" description="Peptidase C39-like domain-containing protein" evidence="1">
    <location>
        <begin position="31"/>
        <end position="339"/>
    </location>
</feature>
<protein>
    <recommendedName>
        <fullName evidence="10">Peptidase C39-like domain-containing protein</fullName>
    </recommendedName>
</protein>
<evidence type="ECO:0008006" key="10">
    <source>
        <dbReference type="Google" id="ProtNLM"/>
    </source>
</evidence>
<dbReference type="EMBL" id="JAJCJQ010000008">
    <property type="protein sequence ID" value="MCB6960796.1"/>
    <property type="molecule type" value="Genomic_DNA"/>
</dbReference>
<proteinExistence type="predicted"/>
<evidence type="ECO:0000313" key="4">
    <source>
        <dbReference type="EMBL" id="MCC2748677.1"/>
    </source>
</evidence>
<evidence type="ECO:0000313" key="9">
    <source>
        <dbReference type="Proteomes" id="UP000479563"/>
    </source>
</evidence>
<dbReference type="Proteomes" id="UP000479563">
    <property type="component" value="Unassembled WGS sequence"/>
</dbReference>
<reference evidence="5 9" key="3">
    <citation type="journal article" date="2019" name="Nat. Med.">
        <title>A library of human gut bacterial isolates paired with longitudinal multiomics data enables mechanistic microbiome research.</title>
        <authorList>
            <person name="Poyet M."/>
            <person name="Groussin M."/>
            <person name="Gibbons S.M."/>
            <person name="Avila-Pacheco J."/>
            <person name="Jiang X."/>
            <person name="Kearney S.M."/>
            <person name="Perrotta A.R."/>
            <person name="Berdy B."/>
            <person name="Zhao S."/>
            <person name="Lieberman T.D."/>
            <person name="Swanson P.K."/>
            <person name="Smith M."/>
            <person name="Roesemann S."/>
            <person name="Alexander J.E."/>
            <person name="Rich S.A."/>
            <person name="Livny J."/>
            <person name="Vlamakis H."/>
            <person name="Clish C."/>
            <person name="Bullock K."/>
            <person name="Deik A."/>
            <person name="Scott J."/>
            <person name="Pierce K.A."/>
            <person name="Xavier R.J."/>
            <person name="Alm E.J."/>
        </authorList>
    </citation>
    <scope>NUCLEOTIDE SEQUENCE [LARGE SCALE GENOMIC DNA]</scope>
    <source>
        <strain evidence="5 9">BIOML-A11</strain>
    </source>
</reference>
<reference evidence="4" key="4">
    <citation type="submission" date="2021-10" db="EMBL/GenBank/DDBJ databases">
        <title>Collection of gut derived symbiotic bacterial strains cultured from healthy donors.</title>
        <authorList>
            <person name="Lin H."/>
            <person name="Littmann E."/>
            <person name="Claire K."/>
            <person name="Pamer E."/>
        </authorList>
    </citation>
    <scope>NUCLEOTIDE SEQUENCE</scope>
    <source>
        <strain evidence="4">MSK.22.92</strain>
    </source>
</reference>
<name>A0A173VS01_9FIRM</name>
<dbReference type="AlphaFoldDB" id="A0A173VS01"/>
<organism evidence="2 7">
    <name type="scientific">Agathobacter rectalis</name>
    <dbReference type="NCBI Taxonomy" id="39491"/>
    <lineage>
        <taxon>Bacteria</taxon>
        <taxon>Bacillati</taxon>
        <taxon>Bacillota</taxon>
        <taxon>Clostridia</taxon>
        <taxon>Lachnospirales</taxon>
        <taxon>Lachnospiraceae</taxon>
        <taxon>Agathobacter</taxon>
    </lineage>
</organism>
<dbReference type="EMBL" id="JAJFBX010000054">
    <property type="protein sequence ID" value="MCC2748677.1"/>
    <property type="molecule type" value="Genomic_DNA"/>
</dbReference>
<evidence type="ECO:0000313" key="2">
    <source>
        <dbReference type="EMBL" id="CUN29590.1"/>
    </source>
</evidence>
<dbReference type="RefSeq" id="WP_055238802.1">
    <property type="nucleotide sequence ID" value="NZ_CYXM01000028.1"/>
</dbReference>
<dbReference type="EMBL" id="QRXG01000049">
    <property type="protein sequence ID" value="RGT76961.1"/>
    <property type="molecule type" value="Genomic_DNA"/>
</dbReference>
<dbReference type="Proteomes" id="UP000095673">
    <property type="component" value="Unassembled WGS sequence"/>
</dbReference>
<evidence type="ECO:0000313" key="3">
    <source>
        <dbReference type="EMBL" id="MCB6960796.1"/>
    </source>
</evidence>
<dbReference type="Proteomes" id="UP001197847">
    <property type="component" value="Unassembled WGS sequence"/>
</dbReference>
<gene>
    <name evidence="6" type="ORF">DWX06_15965</name>
    <name evidence="2" type="ORF">ERS852580_03427</name>
    <name evidence="5" type="ORF">GKE07_07430</name>
    <name evidence="3" type="ORF">LIZ82_07830</name>
    <name evidence="4" type="ORF">LK487_16925</name>
</gene>
<evidence type="ECO:0000313" key="7">
    <source>
        <dbReference type="Proteomes" id="UP000095673"/>
    </source>
</evidence>
<feature type="signal peptide" evidence="1">
    <location>
        <begin position="1"/>
        <end position="30"/>
    </location>
</feature>
<reference evidence="3" key="5">
    <citation type="submission" date="2021-10" db="EMBL/GenBank/DDBJ databases">
        <title>Collection of gut derived symbiotic bacterial strains cultured from healthy donors.</title>
        <authorList>
            <person name="Lin H."/>
            <person name="Littmann E."/>
            <person name="Kohout C."/>
            <person name="Pamer E.G."/>
        </authorList>
    </citation>
    <scope>NUCLEOTIDE SEQUENCE</scope>
    <source>
        <strain evidence="3">DFI.7.28A</strain>
    </source>
</reference>
<evidence type="ECO:0000313" key="6">
    <source>
        <dbReference type="EMBL" id="RGT76961.1"/>
    </source>
</evidence>
<dbReference type="OrthoDB" id="1966951at2"/>
<evidence type="ECO:0000256" key="1">
    <source>
        <dbReference type="SAM" id="SignalP"/>
    </source>
</evidence>
<keyword evidence="1" id="KW-0732">Signal</keyword>
<dbReference type="EMBL" id="WKQP01000009">
    <property type="protein sequence ID" value="MSC60032.1"/>
    <property type="molecule type" value="Genomic_DNA"/>
</dbReference>
<reference evidence="6 8" key="2">
    <citation type="submission" date="2018-08" db="EMBL/GenBank/DDBJ databases">
        <title>A genome reference for cultivated species of the human gut microbiota.</title>
        <authorList>
            <person name="Zou Y."/>
            <person name="Xue W."/>
            <person name="Luo G."/>
        </authorList>
    </citation>
    <scope>NUCLEOTIDE SEQUENCE [LARGE SCALE GENOMIC DNA]</scope>
    <source>
        <strain evidence="6 8">AF18-16LB</strain>
    </source>
</reference>
<dbReference type="EMBL" id="CYXM01000028">
    <property type="protein sequence ID" value="CUN29590.1"/>
    <property type="molecule type" value="Genomic_DNA"/>
</dbReference>
<dbReference type="Proteomes" id="UP001197741">
    <property type="component" value="Unassembled WGS sequence"/>
</dbReference>
<reference evidence="2 7" key="1">
    <citation type="submission" date="2015-09" db="EMBL/GenBank/DDBJ databases">
        <authorList>
            <consortium name="Pathogen Informatics"/>
        </authorList>
    </citation>
    <scope>NUCLEOTIDE SEQUENCE [LARGE SCALE GENOMIC DNA]</scope>
    <source>
        <strain evidence="2 7">2789STDY5834968</strain>
    </source>
</reference>
<accession>A0A173VS01</accession>
<evidence type="ECO:0000313" key="8">
    <source>
        <dbReference type="Proteomes" id="UP000284296"/>
    </source>
</evidence>
<evidence type="ECO:0000313" key="5">
    <source>
        <dbReference type="EMBL" id="MSC60032.1"/>
    </source>
</evidence>